<dbReference type="RefSeq" id="WP_285611650.1">
    <property type="nucleotide sequence ID" value="NZ_BSSD01000006.1"/>
</dbReference>
<organism evidence="2 3">
    <name type="scientific">Actinokineospora globicatena</name>
    <dbReference type="NCBI Taxonomy" id="103729"/>
    <lineage>
        <taxon>Bacteria</taxon>
        <taxon>Bacillati</taxon>
        <taxon>Actinomycetota</taxon>
        <taxon>Actinomycetes</taxon>
        <taxon>Pseudonocardiales</taxon>
        <taxon>Pseudonocardiaceae</taxon>
        <taxon>Actinokineospora</taxon>
    </lineage>
</organism>
<dbReference type="EMBL" id="BSSD01000006">
    <property type="protein sequence ID" value="GLW93300.1"/>
    <property type="molecule type" value="Genomic_DNA"/>
</dbReference>
<evidence type="ECO:0000313" key="2">
    <source>
        <dbReference type="EMBL" id="GLW93300.1"/>
    </source>
</evidence>
<dbReference type="PRINTS" id="PR00364">
    <property type="entry name" value="DISEASERSIST"/>
</dbReference>
<dbReference type="SUPFAM" id="SSF48452">
    <property type="entry name" value="TPR-like"/>
    <property type="match status" value="1"/>
</dbReference>
<dbReference type="Gene3D" id="1.25.40.10">
    <property type="entry name" value="Tetratricopeptide repeat domain"/>
    <property type="match status" value="1"/>
</dbReference>
<dbReference type="InterPro" id="IPR002182">
    <property type="entry name" value="NB-ARC"/>
</dbReference>
<dbReference type="Proteomes" id="UP001165042">
    <property type="component" value="Unassembled WGS sequence"/>
</dbReference>
<dbReference type="Pfam" id="PF00931">
    <property type="entry name" value="NB-ARC"/>
    <property type="match status" value="1"/>
</dbReference>
<dbReference type="SUPFAM" id="SSF52540">
    <property type="entry name" value="P-loop containing nucleoside triphosphate hydrolases"/>
    <property type="match status" value="1"/>
</dbReference>
<dbReference type="InterPro" id="IPR011990">
    <property type="entry name" value="TPR-like_helical_dom_sf"/>
</dbReference>
<protein>
    <recommendedName>
        <fullName evidence="1">NB-ARC domain-containing protein</fullName>
    </recommendedName>
</protein>
<evidence type="ECO:0000259" key="1">
    <source>
        <dbReference type="Pfam" id="PF00931"/>
    </source>
</evidence>
<dbReference type="GO" id="GO:0043531">
    <property type="term" value="F:ADP binding"/>
    <property type="evidence" value="ECO:0007669"/>
    <property type="project" value="InterPro"/>
</dbReference>
<gene>
    <name evidence="2" type="ORF">Aglo03_41160</name>
</gene>
<proteinExistence type="predicted"/>
<evidence type="ECO:0000313" key="3">
    <source>
        <dbReference type="Proteomes" id="UP001165042"/>
    </source>
</evidence>
<name>A0A9W6QP09_9PSEU</name>
<dbReference type="Gene3D" id="3.40.50.300">
    <property type="entry name" value="P-loop containing nucleotide triphosphate hydrolases"/>
    <property type="match status" value="1"/>
</dbReference>
<dbReference type="InterPro" id="IPR027417">
    <property type="entry name" value="P-loop_NTPase"/>
</dbReference>
<feature type="domain" description="NB-ARC" evidence="1">
    <location>
        <begin position="62"/>
        <end position="171"/>
    </location>
</feature>
<dbReference type="AlphaFoldDB" id="A0A9W6QP09"/>
<dbReference type="PANTHER" id="PTHR47691:SF3">
    <property type="entry name" value="HTH-TYPE TRANSCRIPTIONAL REGULATOR RV0890C-RELATED"/>
    <property type="match status" value="1"/>
</dbReference>
<accession>A0A9W6QP09</accession>
<reference evidence="2" key="1">
    <citation type="submission" date="2023-02" db="EMBL/GenBank/DDBJ databases">
        <title>Actinokineospora globicatena NBRC 15670.</title>
        <authorList>
            <person name="Ichikawa N."/>
            <person name="Sato H."/>
            <person name="Tonouchi N."/>
        </authorList>
    </citation>
    <scope>NUCLEOTIDE SEQUENCE</scope>
    <source>
        <strain evidence="2">NBRC 15670</strain>
    </source>
</reference>
<sequence length="677" mass="72219">MGTEQVRNVQAGVATQVVQARDIGTVTFLPAQAPAAIPALVPPGPAAFVDRVEHLAAVRSLLGAEPRPGRPVVVAVRGMPGVGKTALVRQVASVLAGEFPDGALHASFGAEGESPAEALGRLLKALGVPDSLVPADFRRRRDMFRSLTAKTRLITVLDDVTDAGQVEALLPNSSAGLVLVASNTTLEDLYADGAVPVVLEPLAVADALDLLRGVCADGRVDREIEASVELVTLCGLLPLAVRVVGARLAARPRWTVERLVDELRGAAADRVFDRVNAVFDAVHADLPDEVRSVYRALGLLVSQDFGVEVLAAMVESPVAQVADVLDRLHAAALVEERADGRYAMHRLVRAHALRVAAAETSDVDRDGLLRRAVQWWLLGATAADVAATGRQRLRVSDPDRLLHGADLAMSPRSALAWFDREHGNIAAAMRVCADKGWHGYVWELFEATFAYYDSRRPLASWVETGRLAVVAAELDGNTAAESRCRCLLAKAYQELERYDDAATELARARDLADDDRLRASTFDFTGNLALRTGRFDDALHWFSTARDINIALGRKRGTAMQTLFVGRALVGLGRGAEALDTFSEAARLATEADAPSVLAKCLLATAALDPASVLAIAEAEEIATRLDNSALQAEIHLLRANATSDPATAVAHRRAAAAAFERMGSPRAARLLADLDG</sequence>
<dbReference type="PANTHER" id="PTHR47691">
    <property type="entry name" value="REGULATOR-RELATED"/>
    <property type="match status" value="1"/>
</dbReference>
<keyword evidence="3" id="KW-1185">Reference proteome</keyword>
<comment type="caution">
    <text evidence="2">The sequence shown here is derived from an EMBL/GenBank/DDBJ whole genome shotgun (WGS) entry which is preliminary data.</text>
</comment>